<evidence type="ECO:0008006" key="3">
    <source>
        <dbReference type="Google" id="ProtNLM"/>
    </source>
</evidence>
<name>A0A6S6XZD8_9PROT</name>
<evidence type="ECO:0000313" key="2">
    <source>
        <dbReference type="Proteomes" id="UP000515733"/>
    </source>
</evidence>
<accession>A0A6S6XZD8</accession>
<evidence type="ECO:0000313" key="1">
    <source>
        <dbReference type="EMBL" id="CAB1370333.1"/>
    </source>
</evidence>
<proteinExistence type="predicted"/>
<dbReference type="Gene3D" id="1.20.5.340">
    <property type="match status" value="1"/>
</dbReference>
<reference evidence="1 2" key="1">
    <citation type="submission" date="2020-03" db="EMBL/GenBank/DDBJ databases">
        <authorList>
            <consortium name="Genoscope - CEA"/>
            <person name="William W."/>
        </authorList>
    </citation>
    <scope>NUCLEOTIDE SEQUENCE [LARGE SCALE GENOMIC DNA]</scope>
    <source>
        <strain evidence="2">DSM 16959</strain>
    </source>
</reference>
<organism evidence="1 2">
    <name type="scientific">Denitratisoma oestradiolicum</name>
    <dbReference type="NCBI Taxonomy" id="311182"/>
    <lineage>
        <taxon>Bacteria</taxon>
        <taxon>Pseudomonadati</taxon>
        <taxon>Pseudomonadota</taxon>
        <taxon>Betaproteobacteria</taxon>
        <taxon>Nitrosomonadales</taxon>
        <taxon>Sterolibacteriaceae</taxon>
        <taxon>Denitratisoma</taxon>
    </lineage>
</organism>
<gene>
    <name evidence="1" type="ORF">DENOEST_3179</name>
</gene>
<dbReference type="KEGG" id="doe:DENOEST_3179"/>
<sequence length="64" mass="7325">MSGDLDSLEQKIDQVLALCHSLDAENRELRERVTGLENEKQDLTGRMESARVRLEALMDKLPQE</sequence>
<keyword evidence="2" id="KW-1185">Reference proteome</keyword>
<dbReference type="EMBL" id="LR778301">
    <property type="protein sequence ID" value="CAB1370333.1"/>
    <property type="molecule type" value="Genomic_DNA"/>
</dbReference>
<dbReference type="AlphaFoldDB" id="A0A6S6XZD8"/>
<dbReference type="Proteomes" id="UP000515733">
    <property type="component" value="Chromosome"/>
</dbReference>
<dbReference type="OrthoDB" id="9181920at2"/>
<dbReference type="RefSeq" id="WP_145772214.1">
    <property type="nucleotide sequence ID" value="NZ_LR778301.1"/>
</dbReference>
<protein>
    <recommendedName>
        <fullName evidence="3">Cell division protein ZapB</fullName>
    </recommendedName>
</protein>